<reference evidence="2 3" key="1">
    <citation type="journal article" date="2015" name="Genome Biol. Evol.">
        <title>Comparative Genomics of a Bacterivorous Green Alga Reveals Evolutionary Causalities and Consequences of Phago-Mixotrophic Mode of Nutrition.</title>
        <authorList>
            <person name="Burns J.A."/>
            <person name="Paasch A."/>
            <person name="Narechania A."/>
            <person name="Kim E."/>
        </authorList>
    </citation>
    <scope>NUCLEOTIDE SEQUENCE [LARGE SCALE GENOMIC DNA]</scope>
    <source>
        <strain evidence="2 3">PLY_AMNH</strain>
    </source>
</reference>
<evidence type="ECO:0000313" key="3">
    <source>
        <dbReference type="Proteomes" id="UP001190700"/>
    </source>
</evidence>
<dbReference type="AlphaFoldDB" id="A0AAE0F7U5"/>
<accession>A0AAE0F7U5</accession>
<sequence length="130" mass="14178">MMSLSTTRTVANPQQLWPSAQGNQRALAICPPGRRRVSGSRQQHSLTLCALSSQDPNSWGVKAADFSLPLLLATNPAMAETGDGSTLYIIGPEITLFLVSLGAVIYQNIQRKEKKKLKEEAVQQQEEGNK</sequence>
<keyword evidence="1" id="KW-1133">Transmembrane helix</keyword>
<name>A0AAE0F7U5_9CHLO</name>
<protein>
    <submittedName>
        <fullName evidence="2">Uncharacterized protein</fullName>
    </submittedName>
</protein>
<dbReference type="EMBL" id="LGRX02023702">
    <property type="protein sequence ID" value="KAK3254350.1"/>
    <property type="molecule type" value="Genomic_DNA"/>
</dbReference>
<keyword evidence="1" id="KW-0472">Membrane</keyword>
<dbReference type="Proteomes" id="UP001190700">
    <property type="component" value="Unassembled WGS sequence"/>
</dbReference>
<proteinExistence type="predicted"/>
<organism evidence="2 3">
    <name type="scientific">Cymbomonas tetramitiformis</name>
    <dbReference type="NCBI Taxonomy" id="36881"/>
    <lineage>
        <taxon>Eukaryota</taxon>
        <taxon>Viridiplantae</taxon>
        <taxon>Chlorophyta</taxon>
        <taxon>Pyramimonadophyceae</taxon>
        <taxon>Pyramimonadales</taxon>
        <taxon>Pyramimonadaceae</taxon>
        <taxon>Cymbomonas</taxon>
    </lineage>
</organism>
<evidence type="ECO:0000256" key="1">
    <source>
        <dbReference type="SAM" id="Phobius"/>
    </source>
</evidence>
<comment type="caution">
    <text evidence="2">The sequence shown here is derived from an EMBL/GenBank/DDBJ whole genome shotgun (WGS) entry which is preliminary data.</text>
</comment>
<evidence type="ECO:0000313" key="2">
    <source>
        <dbReference type="EMBL" id="KAK3254350.1"/>
    </source>
</evidence>
<keyword evidence="1" id="KW-0812">Transmembrane</keyword>
<keyword evidence="3" id="KW-1185">Reference proteome</keyword>
<gene>
    <name evidence="2" type="ORF">CYMTET_36435</name>
</gene>
<feature type="transmembrane region" description="Helical" evidence="1">
    <location>
        <begin position="86"/>
        <end position="106"/>
    </location>
</feature>